<feature type="non-terminal residue" evidence="2">
    <location>
        <position position="252"/>
    </location>
</feature>
<evidence type="ECO:0000313" key="3">
    <source>
        <dbReference type="Proteomes" id="UP000601435"/>
    </source>
</evidence>
<comment type="caution">
    <text evidence="2">The sequence shown here is derived from an EMBL/GenBank/DDBJ whole genome shotgun (WGS) entry which is preliminary data.</text>
</comment>
<dbReference type="Proteomes" id="UP000601435">
    <property type="component" value="Unassembled WGS sequence"/>
</dbReference>
<keyword evidence="3" id="KW-1185">Reference proteome</keyword>
<dbReference type="EMBL" id="CAJNJA010054420">
    <property type="protein sequence ID" value="CAE7853523.1"/>
    <property type="molecule type" value="Genomic_DNA"/>
</dbReference>
<name>A0A813A348_9DINO</name>
<gene>
    <name evidence="2" type="ORF">SNEC2469_LOCUS26598</name>
</gene>
<dbReference type="OrthoDB" id="414886at2759"/>
<evidence type="ECO:0000256" key="1">
    <source>
        <dbReference type="SAM" id="MobiDB-lite"/>
    </source>
</evidence>
<proteinExistence type="predicted"/>
<organism evidence="2 3">
    <name type="scientific">Symbiodinium necroappetens</name>
    <dbReference type="NCBI Taxonomy" id="1628268"/>
    <lineage>
        <taxon>Eukaryota</taxon>
        <taxon>Sar</taxon>
        <taxon>Alveolata</taxon>
        <taxon>Dinophyceae</taxon>
        <taxon>Suessiales</taxon>
        <taxon>Symbiodiniaceae</taxon>
        <taxon>Symbiodinium</taxon>
    </lineage>
</organism>
<protein>
    <submittedName>
        <fullName evidence="2">Uncharacterized protein</fullName>
    </submittedName>
</protein>
<dbReference type="AlphaFoldDB" id="A0A813A348"/>
<feature type="region of interest" description="Disordered" evidence="1">
    <location>
        <begin position="155"/>
        <end position="175"/>
    </location>
</feature>
<evidence type="ECO:0000313" key="2">
    <source>
        <dbReference type="EMBL" id="CAE7853523.1"/>
    </source>
</evidence>
<accession>A0A813A348</accession>
<sequence>VLENPLVLAWKQADKWHRSRVKEALPLPLIVVQRLEAAVLGEPGEDRLLLCAILAMVWGSLRWSDVQRMALDSVVLDGGALMGWCWRTKSSASHCVQRYGRDDVTPQLRTAHVDEALFTASVVLETADCHDVSTDEESSSDDETCLDGIIHDLDSDRDSESAASSDPGEQQEDEDVQVPLQELEAFAGPWILNTVTGCVHKALWSAERDCWTLACRPASTMCSHYEQWKVNPCFHGFTACSHSGCLAVGPSA</sequence>
<reference evidence="2" key="1">
    <citation type="submission" date="2021-02" db="EMBL/GenBank/DDBJ databases">
        <authorList>
            <person name="Dougan E. K."/>
            <person name="Rhodes N."/>
            <person name="Thang M."/>
            <person name="Chan C."/>
        </authorList>
    </citation>
    <scope>NUCLEOTIDE SEQUENCE</scope>
</reference>